<dbReference type="AlphaFoldDB" id="A0A147BBB1"/>
<name>A0A147BBB1_IXORI</name>
<sequence>MLRLGIGLLTLTPTVKGSRPQFATYLWRDLVVARGGRGATEMCLQTLVVVLFNVSLSGAFIVSICPCIKSGPLVNVPGVGALCRWMSQSCWLVVEVLAKSTNKCERRGCRGVPNSGCQSFHGPVAEHASGTHPPLRLRHCQNRS</sequence>
<evidence type="ECO:0000313" key="2">
    <source>
        <dbReference type="EMBL" id="JAR88066.1"/>
    </source>
</evidence>
<proteinExistence type="predicted"/>
<dbReference type="EMBL" id="GEGO01007338">
    <property type="protein sequence ID" value="JAR88066.1"/>
    <property type="molecule type" value="Transcribed_RNA"/>
</dbReference>
<organism evidence="2">
    <name type="scientific">Ixodes ricinus</name>
    <name type="common">Common tick</name>
    <name type="synonym">Acarus ricinus</name>
    <dbReference type="NCBI Taxonomy" id="34613"/>
    <lineage>
        <taxon>Eukaryota</taxon>
        <taxon>Metazoa</taxon>
        <taxon>Ecdysozoa</taxon>
        <taxon>Arthropoda</taxon>
        <taxon>Chelicerata</taxon>
        <taxon>Arachnida</taxon>
        <taxon>Acari</taxon>
        <taxon>Parasitiformes</taxon>
        <taxon>Ixodida</taxon>
        <taxon>Ixodoidea</taxon>
        <taxon>Ixodidae</taxon>
        <taxon>Ixodinae</taxon>
        <taxon>Ixodes</taxon>
    </lineage>
</organism>
<feature type="signal peptide" evidence="1">
    <location>
        <begin position="1"/>
        <end position="17"/>
    </location>
</feature>
<feature type="chain" id="PRO_5007541938" evidence="1">
    <location>
        <begin position="18"/>
        <end position="144"/>
    </location>
</feature>
<accession>A0A147BBB1</accession>
<evidence type="ECO:0000256" key="1">
    <source>
        <dbReference type="SAM" id="SignalP"/>
    </source>
</evidence>
<protein>
    <submittedName>
        <fullName evidence="2">Putative secreted protein</fullName>
    </submittedName>
</protein>
<reference evidence="2" key="1">
    <citation type="journal article" date="2018" name="PLoS Negl. Trop. Dis.">
        <title>Sialome diversity of ticks revealed by RNAseq of single tick salivary glands.</title>
        <authorList>
            <person name="Perner J."/>
            <person name="Kropackova S."/>
            <person name="Kopacek P."/>
            <person name="Ribeiro J.M."/>
        </authorList>
    </citation>
    <scope>NUCLEOTIDE SEQUENCE</scope>
    <source>
        <strain evidence="2">Siblings of single egg batch collected in Ceske Budejovice</strain>
        <tissue evidence="2">Salivary glands</tissue>
    </source>
</reference>
<keyword evidence="1" id="KW-0732">Signal</keyword>